<dbReference type="GeneID" id="85354200"/>
<feature type="compositionally biased region" description="Acidic residues" evidence="1">
    <location>
        <begin position="375"/>
        <end position="389"/>
    </location>
</feature>
<evidence type="ECO:0000256" key="2">
    <source>
        <dbReference type="SAM" id="SignalP"/>
    </source>
</evidence>
<keyword evidence="2" id="KW-0732">Signal</keyword>
<sequence>MWLLSYQPTTAGQNGVSGSCRGVTLIVILCILVFDESLCIPGDPDYSPNGEHCMSEYNLRPYCIEDIIVPPVWPSATPSPSKTALPADLSPKVTKPPHPVMIKRPQPLKELSFANYRASNKVEKASKPAVPALVPSSKLPAPTIRFSFLACTPYTQYSAKGTSFYISSCGTQEGSPSPKKPVVTAKKPVIPDNNLFVPLLILSADDFLFLAPPIVSYEDEEMEGDEAEEEGAVEEELIEEDSSLTPPLSPDVPPPPHAYHPLTGEPLNGLSFISSSIVPSAPVPPLPPAAPSEKAKGKQKAAVPPSPSPPPQPAKRGCGRPPSSKNKKGRGASSMQKSIRGHLKASIVTGHPHAKAASEALSYEAPSPNSQDKIPEEEMEPVPEDEEEAMQQGDSVPHVMADVMHAWRFTSAVTEPIASGSGVPEEEISLSVHSVMVDNTMYACAFHPSVDLQFHEPLSRQALEHLKLLALPPALASLFKPSTKMRNGHPAVFHAHSDLGAHILCMPNIFHPCFNCSFSGFPELCKFTGEIGEEACTKCKTGRHGKSICEHLDHVTVLDAKIGTFYNLAHSHMAKHNKVVQELVDGLDSIALREGGTAIIDAYAEVSNLIHSFIIEVGKDASDSGSEGGADDA</sequence>
<keyword evidence="4" id="KW-1185">Reference proteome</keyword>
<name>A0AA39J142_ARMTA</name>
<feature type="compositionally biased region" description="Acidic residues" evidence="1">
    <location>
        <begin position="219"/>
        <end position="242"/>
    </location>
</feature>
<organism evidence="3 4">
    <name type="scientific">Armillaria tabescens</name>
    <name type="common">Ringless honey mushroom</name>
    <name type="synonym">Agaricus tabescens</name>
    <dbReference type="NCBI Taxonomy" id="1929756"/>
    <lineage>
        <taxon>Eukaryota</taxon>
        <taxon>Fungi</taxon>
        <taxon>Dikarya</taxon>
        <taxon>Basidiomycota</taxon>
        <taxon>Agaricomycotina</taxon>
        <taxon>Agaricomycetes</taxon>
        <taxon>Agaricomycetidae</taxon>
        <taxon>Agaricales</taxon>
        <taxon>Marasmiineae</taxon>
        <taxon>Physalacriaceae</taxon>
        <taxon>Desarmillaria</taxon>
    </lineage>
</organism>
<evidence type="ECO:0000313" key="4">
    <source>
        <dbReference type="Proteomes" id="UP001175211"/>
    </source>
</evidence>
<feature type="region of interest" description="Disordered" evidence="1">
    <location>
        <begin position="351"/>
        <end position="393"/>
    </location>
</feature>
<feature type="signal peptide" evidence="2">
    <location>
        <begin position="1"/>
        <end position="39"/>
    </location>
</feature>
<comment type="caution">
    <text evidence="3">The sequence shown here is derived from an EMBL/GenBank/DDBJ whole genome shotgun (WGS) entry which is preliminary data.</text>
</comment>
<feature type="chain" id="PRO_5041211679" evidence="2">
    <location>
        <begin position="40"/>
        <end position="633"/>
    </location>
</feature>
<evidence type="ECO:0000313" key="3">
    <source>
        <dbReference type="EMBL" id="KAK0434153.1"/>
    </source>
</evidence>
<feature type="compositionally biased region" description="Pro residues" evidence="1">
    <location>
        <begin position="247"/>
        <end position="258"/>
    </location>
</feature>
<feature type="region of interest" description="Disordered" evidence="1">
    <location>
        <begin position="283"/>
        <end position="337"/>
    </location>
</feature>
<accession>A0AA39J142</accession>
<proteinExistence type="predicted"/>
<evidence type="ECO:0000256" key="1">
    <source>
        <dbReference type="SAM" id="MobiDB-lite"/>
    </source>
</evidence>
<dbReference type="Proteomes" id="UP001175211">
    <property type="component" value="Unassembled WGS sequence"/>
</dbReference>
<reference evidence="3" key="1">
    <citation type="submission" date="2023-06" db="EMBL/GenBank/DDBJ databases">
        <authorList>
            <consortium name="Lawrence Berkeley National Laboratory"/>
            <person name="Ahrendt S."/>
            <person name="Sahu N."/>
            <person name="Indic B."/>
            <person name="Wong-Bajracharya J."/>
            <person name="Merenyi Z."/>
            <person name="Ke H.-M."/>
            <person name="Monk M."/>
            <person name="Kocsube S."/>
            <person name="Drula E."/>
            <person name="Lipzen A."/>
            <person name="Balint B."/>
            <person name="Henrissat B."/>
            <person name="Andreopoulos B."/>
            <person name="Martin F.M."/>
            <person name="Harder C.B."/>
            <person name="Rigling D."/>
            <person name="Ford K.L."/>
            <person name="Foster G.D."/>
            <person name="Pangilinan J."/>
            <person name="Papanicolaou A."/>
            <person name="Barry K."/>
            <person name="LaButti K."/>
            <person name="Viragh M."/>
            <person name="Koriabine M."/>
            <person name="Yan M."/>
            <person name="Riley R."/>
            <person name="Champramary S."/>
            <person name="Plett K.L."/>
            <person name="Tsai I.J."/>
            <person name="Slot J."/>
            <person name="Sipos G."/>
            <person name="Plett J."/>
            <person name="Nagy L.G."/>
            <person name="Grigoriev I.V."/>
        </authorList>
    </citation>
    <scope>NUCLEOTIDE SEQUENCE</scope>
    <source>
        <strain evidence="3">CCBAS 213</strain>
    </source>
</reference>
<dbReference type="EMBL" id="JAUEPS010000197">
    <property type="protein sequence ID" value="KAK0434153.1"/>
    <property type="molecule type" value="Genomic_DNA"/>
</dbReference>
<protein>
    <submittedName>
        <fullName evidence="3">Uncharacterized protein</fullName>
    </submittedName>
</protein>
<dbReference type="AlphaFoldDB" id="A0AA39J142"/>
<gene>
    <name evidence="3" type="ORF">EV420DRAFT_1488774</name>
</gene>
<feature type="region of interest" description="Disordered" evidence="1">
    <location>
        <begin position="219"/>
        <end position="264"/>
    </location>
</feature>
<dbReference type="RefSeq" id="XP_060321654.1">
    <property type="nucleotide sequence ID" value="XM_060470652.1"/>
</dbReference>
<feature type="compositionally biased region" description="Pro residues" evidence="1">
    <location>
        <begin position="304"/>
        <end position="313"/>
    </location>
</feature>